<dbReference type="Gene3D" id="2.40.70.10">
    <property type="entry name" value="Acid Proteases"/>
    <property type="match status" value="1"/>
</dbReference>
<dbReference type="SMART" id="SM00343">
    <property type="entry name" value="ZnF_C2HC"/>
    <property type="match status" value="1"/>
</dbReference>
<keyword evidence="1" id="KW-0863">Zinc-finger</keyword>
<sequence length="275" mass="31288">MEKDCRVRLHGAGNDFLQNVTCFGCGEKGHFKDKCPKAENQQNDGGRRRDYVVIENPQQNPNVVTGTFLLNDHYACILFDSGAEKSFVSSAFTHFIDIAPATLNTIYEIELADGKVVSTNTILRSCTLVLCNYVFKIDLLPTQVGSFDIIIGMDWLAYHRALIDYYEKIIRIPLPNGKILEVQGERPEKDLRSLACIKADKKKIDDIRIVRDFLEVFPDDLLGLPLVREIEFRIDLILGASPVVRSPYRLAPSEMLELSNQLKELKEKDFIRPMH</sequence>
<dbReference type="PANTHER" id="PTHR15503:SF45">
    <property type="entry name" value="RNA-DIRECTED DNA POLYMERASE HOMOLOG"/>
    <property type="match status" value="1"/>
</dbReference>
<name>A0ABQ5IT26_9ASTR</name>
<comment type="caution">
    <text evidence="3">The sequence shown here is derived from an EMBL/GenBank/DDBJ whole genome shotgun (WGS) entry which is preliminary data.</text>
</comment>
<dbReference type="SUPFAM" id="SSF50630">
    <property type="entry name" value="Acid proteases"/>
    <property type="match status" value="1"/>
</dbReference>
<dbReference type="PANTHER" id="PTHR15503">
    <property type="entry name" value="LDOC1 RELATED"/>
    <property type="match status" value="1"/>
</dbReference>
<evidence type="ECO:0000313" key="4">
    <source>
        <dbReference type="Proteomes" id="UP001151760"/>
    </source>
</evidence>
<feature type="domain" description="CCHC-type" evidence="2">
    <location>
        <begin position="22"/>
        <end position="37"/>
    </location>
</feature>
<keyword evidence="4" id="KW-1185">Reference proteome</keyword>
<dbReference type="InterPro" id="IPR021109">
    <property type="entry name" value="Peptidase_aspartic_dom_sf"/>
</dbReference>
<organism evidence="3 4">
    <name type="scientific">Tanacetum coccineum</name>
    <dbReference type="NCBI Taxonomy" id="301880"/>
    <lineage>
        <taxon>Eukaryota</taxon>
        <taxon>Viridiplantae</taxon>
        <taxon>Streptophyta</taxon>
        <taxon>Embryophyta</taxon>
        <taxon>Tracheophyta</taxon>
        <taxon>Spermatophyta</taxon>
        <taxon>Magnoliopsida</taxon>
        <taxon>eudicotyledons</taxon>
        <taxon>Gunneridae</taxon>
        <taxon>Pentapetalae</taxon>
        <taxon>asterids</taxon>
        <taxon>campanulids</taxon>
        <taxon>Asterales</taxon>
        <taxon>Asteraceae</taxon>
        <taxon>Asteroideae</taxon>
        <taxon>Anthemideae</taxon>
        <taxon>Anthemidinae</taxon>
        <taxon>Tanacetum</taxon>
    </lineage>
</organism>
<gene>
    <name evidence="3" type="ORF">Tco_1112796</name>
</gene>
<dbReference type="Gene3D" id="3.10.10.10">
    <property type="entry name" value="HIV Type 1 Reverse Transcriptase, subunit A, domain 1"/>
    <property type="match status" value="1"/>
</dbReference>
<evidence type="ECO:0000256" key="1">
    <source>
        <dbReference type="PROSITE-ProRule" id="PRU00047"/>
    </source>
</evidence>
<dbReference type="CDD" id="cd00303">
    <property type="entry name" value="retropepsin_like"/>
    <property type="match status" value="1"/>
</dbReference>
<dbReference type="SUPFAM" id="SSF56672">
    <property type="entry name" value="DNA/RNA polymerases"/>
    <property type="match status" value="1"/>
</dbReference>
<dbReference type="Proteomes" id="UP001151760">
    <property type="component" value="Unassembled WGS sequence"/>
</dbReference>
<reference evidence="3" key="1">
    <citation type="journal article" date="2022" name="Int. J. Mol. Sci.">
        <title>Draft Genome of Tanacetum Coccineum: Genomic Comparison of Closely Related Tanacetum-Family Plants.</title>
        <authorList>
            <person name="Yamashiro T."/>
            <person name="Shiraishi A."/>
            <person name="Nakayama K."/>
            <person name="Satake H."/>
        </authorList>
    </citation>
    <scope>NUCLEOTIDE SEQUENCE</scope>
</reference>
<proteinExistence type="predicted"/>
<keyword evidence="3" id="KW-0808">Transferase</keyword>
<dbReference type="EMBL" id="BQNB010021061">
    <property type="protein sequence ID" value="GJU02458.1"/>
    <property type="molecule type" value="Genomic_DNA"/>
</dbReference>
<dbReference type="InterPro" id="IPR001878">
    <property type="entry name" value="Znf_CCHC"/>
</dbReference>
<evidence type="ECO:0000259" key="2">
    <source>
        <dbReference type="PROSITE" id="PS50158"/>
    </source>
</evidence>
<reference evidence="3" key="2">
    <citation type="submission" date="2022-01" db="EMBL/GenBank/DDBJ databases">
        <authorList>
            <person name="Yamashiro T."/>
            <person name="Shiraishi A."/>
            <person name="Satake H."/>
            <person name="Nakayama K."/>
        </authorList>
    </citation>
    <scope>NUCLEOTIDE SEQUENCE</scope>
</reference>
<protein>
    <submittedName>
        <fullName evidence="3">Reverse transcriptase domain-containing protein</fullName>
    </submittedName>
</protein>
<keyword evidence="3" id="KW-0548">Nucleotidyltransferase</keyword>
<evidence type="ECO:0000313" key="3">
    <source>
        <dbReference type="EMBL" id="GJU02458.1"/>
    </source>
</evidence>
<keyword evidence="1" id="KW-0862">Zinc</keyword>
<keyword evidence="1" id="KW-0479">Metal-binding</keyword>
<dbReference type="PROSITE" id="PS50158">
    <property type="entry name" value="ZF_CCHC"/>
    <property type="match status" value="1"/>
</dbReference>
<dbReference type="Gene3D" id="4.10.60.10">
    <property type="entry name" value="Zinc finger, CCHC-type"/>
    <property type="match status" value="1"/>
</dbReference>
<dbReference type="Pfam" id="PF08284">
    <property type="entry name" value="RVP_2"/>
    <property type="match status" value="1"/>
</dbReference>
<dbReference type="SUPFAM" id="SSF57756">
    <property type="entry name" value="Retrovirus zinc finger-like domains"/>
    <property type="match status" value="1"/>
</dbReference>
<dbReference type="InterPro" id="IPR036875">
    <property type="entry name" value="Znf_CCHC_sf"/>
</dbReference>
<keyword evidence="3" id="KW-0695">RNA-directed DNA polymerase</keyword>
<dbReference type="InterPro" id="IPR043502">
    <property type="entry name" value="DNA/RNA_pol_sf"/>
</dbReference>
<dbReference type="GO" id="GO:0003964">
    <property type="term" value="F:RNA-directed DNA polymerase activity"/>
    <property type="evidence" value="ECO:0007669"/>
    <property type="project" value="UniProtKB-KW"/>
</dbReference>
<accession>A0ABQ5IT26</accession>
<dbReference type="InterPro" id="IPR032567">
    <property type="entry name" value="RTL1-rel"/>
</dbReference>